<accession>A0ABS7DFF0</accession>
<dbReference type="RefSeq" id="WP_219936930.1">
    <property type="nucleotide sequence ID" value="NZ_JAGFNY010000005.1"/>
</dbReference>
<dbReference type="Gene3D" id="1.20.120.740">
    <property type="entry name" value="YgfB uncharacterised protein family UPF0149, PF03695"/>
    <property type="match status" value="1"/>
</dbReference>
<evidence type="ECO:0000313" key="2">
    <source>
        <dbReference type="Proteomes" id="UP000731465"/>
    </source>
</evidence>
<dbReference type="SUPFAM" id="SSF101327">
    <property type="entry name" value="YgfB-like"/>
    <property type="match status" value="1"/>
</dbReference>
<proteinExistence type="predicted"/>
<dbReference type="InterPro" id="IPR036255">
    <property type="entry name" value="YgfB-like_sf"/>
</dbReference>
<reference evidence="1 2" key="1">
    <citation type="submission" date="2021-03" db="EMBL/GenBank/DDBJ databases">
        <title>Succinivibrio sp. nov. isolated from feces of cow.</title>
        <authorList>
            <person name="Choi J.-Y."/>
        </authorList>
    </citation>
    <scope>NUCLEOTIDE SEQUENCE [LARGE SCALE GENOMIC DNA]</scope>
    <source>
        <strain evidence="1 2">AGMB01872</strain>
    </source>
</reference>
<gene>
    <name evidence="1" type="ORF">J5V48_02905</name>
</gene>
<comment type="caution">
    <text evidence="1">The sequence shown here is derived from an EMBL/GenBank/DDBJ whole genome shotgun (WGS) entry which is preliminary data.</text>
</comment>
<dbReference type="EMBL" id="JAGFNY010000005">
    <property type="protein sequence ID" value="MBW7569837.1"/>
    <property type="molecule type" value="Genomic_DNA"/>
</dbReference>
<sequence length="175" mass="19220">MTVKNGTYTKVLNDLNKAGITTTPFVWTSLMIGMMSKGVEAGSRIFINSFSSLLNDNQPLPGEIIAVLTNLGMDLKEKIEKGDEDLFSMPDSSFDKKLRLQTLADLSYGFALGLTVNSEDGSLEKIKDKEMLADLATISEVAKVDIEAELDEEDLDNVLGFMIDVAQKNYALNQN</sequence>
<evidence type="ECO:0000313" key="1">
    <source>
        <dbReference type="EMBL" id="MBW7569837.1"/>
    </source>
</evidence>
<protein>
    <submittedName>
        <fullName evidence="1">Uncharacterized protein</fullName>
    </submittedName>
</protein>
<keyword evidence="2" id="KW-1185">Reference proteome</keyword>
<name>A0ABS7DFF0_9GAMM</name>
<dbReference type="Proteomes" id="UP000731465">
    <property type="component" value="Unassembled WGS sequence"/>
</dbReference>
<organism evidence="1 2">
    <name type="scientific">Succinivibrio faecicola</name>
    <dbReference type="NCBI Taxonomy" id="2820300"/>
    <lineage>
        <taxon>Bacteria</taxon>
        <taxon>Pseudomonadati</taxon>
        <taxon>Pseudomonadota</taxon>
        <taxon>Gammaproteobacteria</taxon>
        <taxon>Aeromonadales</taxon>
        <taxon>Succinivibrionaceae</taxon>
        <taxon>Succinivibrio</taxon>
    </lineage>
</organism>